<reference evidence="1 2" key="1">
    <citation type="submission" date="2021-07" db="EMBL/GenBank/DDBJ databases">
        <title>Flavobacterium WSW3-B6 sp.nov, isolated from seaweed.</title>
        <authorList>
            <person name="Muhammad N."/>
            <person name="Ho H."/>
            <person name="Lee Y.-J."/>
            <person name="Nguyen T."/>
            <person name="Ho J."/>
            <person name="Kim S.-G."/>
        </authorList>
    </citation>
    <scope>NUCLEOTIDE SEQUENCE [LARGE SCALE GENOMIC DNA]</scope>
    <source>
        <strain evidence="1 2">WSW3-B6</strain>
    </source>
</reference>
<sequence length="228" mass="27044">MNEGLNKHYENLSRLYLRLKGYFVTNLIIHSEKIGNNESELDILGIRMPHHSQDDRKVNVVDYLKSSNERIEIIVADVKNTSNPNKVKFNKGLKNNDSSIEKLVKWVGVSDNNDEIIKKFKEYLNYHSNKDLTDFATFCKDDLSIGKFTFKFTFFCPSLNKWEVGGYKYIHGEEIFYFIYECLNTDKEVDTCSRLYSYDLWNEYKPYISFFKEAKEKVTKTMFEERFV</sequence>
<name>A0ABX8VEC7_9FLAO</name>
<evidence type="ECO:0000313" key="2">
    <source>
        <dbReference type="Proteomes" id="UP000825381"/>
    </source>
</evidence>
<proteinExistence type="predicted"/>
<evidence type="ECO:0000313" key="1">
    <source>
        <dbReference type="EMBL" id="QYJ68981.1"/>
    </source>
</evidence>
<organism evidence="1 2">
    <name type="scientific">Flavobacterium litorale</name>
    <dbReference type="NCBI Taxonomy" id="2856519"/>
    <lineage>
        <taxon>Bacteria</taxon>
        <taxon>Pseudomonadati</taxon>
        <taxon>Bacteroidota</taxon>
        <taxon>Flavobacteriia</taxon>
        <taxon>Flavobacteriales</taxon>
        <taxon>Flavobacteriaceae</taxon>
        <taxon>Flavobacterium</taxon>
    </lineage>
</organism>
<keyword evidence="2" id="KW-1185">Reference proteome</keyword>
<accession>A0ABX8VEC7</accession>
<protein>
    <submittedName>
        <fullName evidence="1">Uncharacterized protein</fullName>
    </submittedName>
</protein>
<gene>
    <name evidence="1" type="ORF">K1I41_03595</name>
</gene>
<dbReference type="RefSeq" id="WP_220641319.1">
    <property type="nucleotide sequence ID" value="NZ_CP080429.1"/>
</dbReference>
<dbReference type="Proteomes" id="UP000825381">
    <property type="component" value="Chromosome"/>
</dbReference>
<dbReference type="EMBL" id="CP080429">
    <property type="protein sequence ID" value="QYJ68981.1"/>
    <property type="molecule type" value="Genomic_DNA"/>
</dbReference>